<dbReference type="SUPFAM" id="SSF53335">
    <property type="entry name" value="S-adenosyl-L-methionine-dependent methyltransferases"/>
    <property type="match status" value="1"/>
</dbReference>
<feature type="binding site" evidence="7">
    <location>
        <position position="53"/>
    </location>
    <ligand>
        <name>S-adenosyl-L-methionine</name>
        <dbReference type="ChEBI" id="CHEBI:59789"/>
    </ligand>
</feature>
<dbReference type="FunFam" id="1.10.150.170:FF:000001">
    <property type="entry name" value="Ribosomal RNA small subunit methyltransferase H"/>
    <property type="match status" value="1"/>
</dbReference>
<evidence type="ECO:0000256" key="4">
    <source>
        <dbReference type="ARBA" id="ARBA00022603"/>
    </source>
</evidence>
<evidence type="ECO:0000313" key="9">
    <source>
        <dbReference type="Proteomes" id="UP000461585"/>
    </source>
</evidence>
<evidence type="ECO:0000256" key="1">
    <source>
        <dbReference type="ARBA" id="ARBA00010396"/>
    </source>
</evidence>
<evidence type="ECO:0000313" key="8">
    <source>
        <dbReference type="EMBL" id="NDL66137.1"/>
    </source>
</evidence>
<dbReference type="InterPro" id="IPR002903">
    <property type="entry name" value="RsmH"/>
</dbReference>
<dbReference type="PANTHER" id="PTHR11265:SF0">
    <property type="entry name" value="12S RRNA N4-METHYLCYTIDINE METHYLTRANSFERASE"/>
    <property type="match status" value="1"/>
</dbReference>
<dbReference type="PIRSF" id="PIRSF004486">
    <property type="entry name" value="MraW"/>
    <property type="match status" value="1"/>
</dbReference>
<comment type="caution">
    <text evidence="8">The sequence shown here is derived from an EMBL/GenBank/DDBJ whole genome shotgun (WGS) entry which is preliminary data.</text>
</comment>
<evidence type="ECO:0000256" key="5">
    <source>
        <dbReference type="ARBA" id="ARBA00022679"/>
    </source>
</evidence>
<feature type="binding site" evidence="7">
    <location>
        <position position="80"/>
    </location>
    <ligand>
        <name>S-adenosyl-L-methionine</name>
        <dbReference type="ChEBI" id="CHEBI:59789"/>
    </ligand>
</feature>
<comment type="similarity">
    <text evidence="1 7">Belongs to the methyltransferase superfamily. RsmH family.</text>
</comment>
<organism evidence="8 9">
    <name type="scientific">Anaerotalea alkaliphila</name>
    <dbReference type="NCBI Taxonomy" id="2662126"/>
    <lineage>
        <taxon>Bacteria</taxon>
        <taxon>Bacillati</taxon>
        <taxon>Bacillota</taxon>
        <taxon>Clostridia</taxon>
        <taxon>Eubacteriales</taxon>
        <taxon>Anaerotalea</taxon>
    </lineage>
</organism>
<dbReference type="EC" id="2.1.1.199" evidence="7"/>
<dbReference type="NCBIfam" id="TIGR00006">
    <property type="entry name" value="16S rRNA (cytosine(1402)-N(4))-methyltransferase RsmH"/>
    <property type="match status" value="1"/>
</dbReference>
<keyword evidence="5 7" id="KW-0808">Transferase</keyword>
<keyword evidence="4 7" id="KW-0489">Methyltransferase</keyword>
<dbReference type="SUPFAM" id="SSF81799">
    <property type="entry name" value="Putative methyltransferase TM0872, insert domain"/>
    <property type="match status" value="1"/>
</dbReference>
<name>A0A7X5KMV0_9FIRM</name>
<comment type="subcellular location">
    <subcellularLocation>
        <location evidence="7">Cytoplasm</location>
    </subcellularLocation>
</comment>
<dbReference type="Gene3D" id="3.40.50.150">
    <property type="entry name" value="Vaccinia Virus protein VP39"/>
    <property type="match status" value="1"/>
</dbReference>
<keyword evidence="3 7" id="KW-0698">rRNA processing</keyword>
<proteinExistence type="inferred from homology"/>
<keyword evidence="9" id="KW-1185">Reference proteome</keyword>
<evidence type="ECO:0000256" key="6">
    <source>
        <dbReference type="ARBA" id="ARBA00022691"/>
    </source>
</evidence>
<keyword evidence="6 7" id="KW-0949">S-adenosyl-L-methionine</keyword>
<dbReference type="EMBL" id="JAAEEH010000001">
    <property type="protein sequence ID" value="NDL66137.1"/>
    <property type="molecule type" value="Genomic_DNA"/>
</dbReference>
<evidence type="ECO:0000256" key="7">
    <source>
        <dbReference type="HAMAP-Rule" id="MF_01007"/>
    </source>
</evidence>
<reference evidence="8 9" key="1">
    <citation type="submission" date="2020-01" db="EMBL/GenBank/DDBJ databases">
        <title>Anaeroalcalibacter tamaniensis gen. nov., sp. nov., moderately halophilic strictly anaerobic fermenter bacterium from mud volcano of Taman peninsula.</title>
        <authorList>
            <person name="Frolova A."/>
            <person name="Merkel A.Y."/>
            <person name="Slobodkin A.I."/>
        </authorList>
    </citation>
    <scope>NUCLEOTIDE SEQUENCE [LARGE SCALE GENOMIC DNA]</scope>
    <source>
        <strain evidence="8 9">F-3ap</strain>
    </source>
</reference>
<evidence type="ECO:0000256" key="3">
    <source>
        <dbReference type="ARBA" id="ARBA00022552"/>
    </source>
</evidence>
<gene>
    <name evidence="7 8" type="primary">rsmH</name>
    <name evidence="8" type="ORF">GXN74_00055</name>
</gene>
<sequence length="322" mass="36532">MDFKHTSVLLEECLEGLHLRPDGIYVDGTMGGAGHSRAICERLSPEGTFIGIDQDENAIRAGKEKLDGMRNTVRIVRSNYREIKSVLEELDIPAVDGILLDLGVSSHQLDEASRGFTYMQDAPLDMRMDQRQEKTARTIVNEYPEEEIVRILFQFGEEKFARRIAARIVEQRGRKPLETTGELVEIIKASIPMKYQQMGGHPAKRTFQAIRIELNQELAVLEEALDQMVELLAPGGRLCIITFHSLEDRIVKNRFRNYENPCNCPPSLPLCVCNKKPLGRVLTRKPILPSPQEMEANARSKSAKLRIFERIGEQHEDGETHT</sequence>
<feature type="binding site" evidence="7">
    <location>
        <begin position="33"/>
        <end position="35"/>
    </location>
    <ligand>
        <name>S-adenosyl-L-methionine</name>
        <dbReference type="ChEBI" id="CHEBI:59789"/>
    </ligand>
</feature>
<feature type="binding site" evidence="7">
    <location>
        <position position="108"/>
    </location>
    <ligand>
        <name>S-adenosyl-L-methionine</name>
        <dbReference type="ChEBI" id="CHEBI:59789"/>
    </ligand>
</feature>
<dbReference type="RefSeq" id="WP_162368866.1">
    <property type="nucleotide sequence ID" value="NZ_JAAEEH010000001.1"/>
</dbReference>
<dbReference type="GO" id="GO:0071424">
    <property type="term" value="F:rRNA (cytosine-N4-)-methyltransferase activity"/>
    <property type="evidence" value="ECO:0007669"/>
    <property type="project" value="UniProtKB-UniRule"/>
</dbReference>
<evidence type="ECO:0000256" key="2">
    <source>
        <dbReference type="ARBA" id="ARBA00022490"/>
    </source>
</evidence>
<dbReference type="Pfam" id="PF01795">
    <property type="entry name" value="Methyltransf_5"/>
    <property type="match status" value="1"/>
</dbReference>
<dbReference type="AlphaFoldDB" id="A0A7X5KMV0"/>
<protein>
    <recommendedName>
        <fullName evidence="7">Ribosomal RNA small subunit methyltransferase H</fullName>
        <ecNumber evidence="7">2.1.1.199</ecNumber>
    </recommendedName>
    <alternativeName>
        <fullName evidence="7">16S rRNA m(4)C1402 methyltransferase</fullName>
    </alternativeName>
    <alternativeName>
        <fullName evidence="7">rRNA (cytosine-N(4)-)-methyltransferase RsmH</fullName>
    </alternativeName>
</protein>
<feature type="binding site" evidence="7">
    <location>
        <position position="101"/>
    </location>
    <ligand>
        <name>S-adenosyl-L-methionine</name>
        <dbReference type="ChEBI" id="CHEBI:59789"/>
    </ligand>
</feature>
<dbReference type="Gene3D" id="1.10.150.170">
    <property type="entry name" value="Putative methyltransferase TM0872, insert domain"/>
    <property type="match status" value="1"/>
</dbReference>
<dbReference type="InterPro" id="IPR023397">
    <property type="entry name" value="SAM-dep_MeTrfase_MraW_recog"/>
</dbReference>
<dbReference type="GO" id="GO:0070475">
    <property type="term" value="P:rRNA base methylation"/>
    <property type="evidence" value="ECO:0007669"/>
    <property type="project" value="UniProtKB-UniRule"/>
</dbReference>
<dbReference type="HAMAP" id="MF_01007">
    <property type="entry name" value="16SrRNA_methyltr_H"/>
    <property type="match status" value="1"/>
</dbReference>
<dbReference type="PANTHER" id="PTHR11265">
    <property type="entry name" value="S-ADENOSYL-METHYLTRANSFERASE MRAW"/>
    <property type="match status" value="1"/>
</dbReference>
<comment type="function">
    <text evidence="7">Specifically methylates the N4 position of cytidine in position 1402 (C1402) of 16S rRNA.</text>
</comment>
<dbReference type="Proteomes" id="UP000461585">
    <property type="component" value="Unassembled WGS sequence"/>
</dbReference>
<accession>A0A7X5KMV0</accession>
<comment type="catalytic activity">
    <reaction evidence="7">
        <text>cytidine(1402) in 16S rRNA + S-adenosyl-L-methionine = N(4)-methylcytidine(1402) in 16S rRNA + S-adenosyl-L-homocysteine + H(+)</text>
        <dbReference type="Rhea" id="RHEA:42928"/>
        <dbReference type="Rhea" id="RHEA-COMP:10286"/>
        <dbReference type="Rhea" id="RHEA-COMP:10287"/>
        <dbReference type="ChEBI" id="CHEBI:15378"/>
        <dbReference type="ChEBI" id="CHEBI:57856"/>
        <dbReference type="ChEBI" id="CHEBI:59789"/>
        <dbReference type="ChEBI" id="CHEBI:74506"/>
        <dbReference type="ChEBI" id="CHEBI:82748"/>
        <dbReference type="EC" id="2.1.1.199"/>
    </reaction>
</comment>
<keyword evidence="2 7" id="KW-0963">Cytoplasm</keyword>
<dbReference type="GO" id="GO:0005737">
    <property type="term" value="C:cytoplasm"/>
    <property type="evidence" value="ECO:0007669"/>
    <property type="project" value="UniProtKB-SubCell"/>
</dbReference>
<dbReference type="InterPro" id="IPR029063">
    <property type="entry name" value="SAM-dependent_MTases_sf"/>
</dbReference>